<dbReference type="PANTHER" id="PTHR21349">
    <property type="entry name" value="50S RIBOSOMAL PROTEIN L21"/>
    <property type="match status" value="1"/>
</dbReference>
<sequence length="103" mass="11740">MYALVEILGKQYKAEEGQELVVDRLNMEEGSSYEIEKVLAVVDGDSAKFGSPYVEGAKVTATVGNEFRGEKVKVYKFRRRKGYRRTQGHRETYTTIKVEKIEG</sequence>
<keyword evidence="4 5" id="KW-0699">rRNA-binding</keyword>
<dbReference type="GO" id="GO:0006412">
    <property type="term" value="P:translation"/>
    <property type="evidence" value="ECO:0007669"/>
    <property type="project" value="UniProtKB-UniRule"/>
</dbReference>
<gene>
    <name evidence="4 6" type="primary">rplU</name>
    <name evidence="6" type="ORF">IAA97_01525</name>
</gene>
<dbReference type="InterPro" id="IPR028909">
    <property type="entry name" value="bL21-like"/>
</dbReference>
<evidence type="ECO:0000256" key="5">
    <source>
        <dbReference type="RuleBase" id="RU000562"/>
    </source>
</evidence>
<dbReference type="PANTHER" id="PTHR21349:SF0">
    <property type="entry name" value="LARGE RIBOSOMAL SUBUNIT PROTEIN BL21M"/>
    <property type="match status" value="1"/>
</dbReference>
<evidence type="ECO:0000256" key="2">
    <source>
        <dbReference type="ARBA" id="ARBA00022980"/>
    </source>
</evidence>
<dbReference type="AlphaFoldDB" id="A0A9D9DZ06"/>
<evidence type="ECO:0000256" key="1">
    <source>
        <dbReference type="ARBA" id="ARBA00008563"/>
    </source>
</evidence>
<evidence type="ECO:0000256" key="3">
    <source>
        <dbReference type="ARBA" id="ARBA00023274"/>
    </source>
</evidence>
<keyword evidence="4 5" id="KW-0694">RNA-binding</keyword>
<comment type="caution">
    <text evidence="6">The sequence shown here is derived from an EMBL/GenBank/DDBJ whole genome shotgun (WGS) entry which is preliminary data.</text>
</comment>
<dbReference type="GO" id="GO:0019843">
    <property type="term" value="F:rRNA binding"/>
    <property type="evidence" value="ECO:0007669"/>
    <property type="project" value="UniProtKB-UniRule"/>
</dbReference>
<reference evidence="6" key="2">
    <citation type="journal article" date="2021" name="PeerJ">
        <title>Extensive microbial diversity within the chicken gut microbiome revealed by metagenomics and culture.</title>
        <authorList>
            <person name="Gilroy R."/>
            <person name="Ravi A."/>
            <person name="Getino M."/>
            <person name="Pursley I."/>
            <person name="Horton D.L."/>
            <person name="Alikhan N.F."/>
            <person name="Baker D."/>
            <person name="Gharbi K."/>
            <person name="Hall N."/>
            <person name="Watson M."/>
            <person name="Adriaenssens E.M."/>
            <person name="Foster-Nyarko E."/>
            <person name="Jarju S."/>
            <person name="Secka A."/>
            <person name="Antonio M."/>
            <person name="Oren A."/>
            <person name="Chaudhuri R.R."/>
            <person name="La Ragione R."/>
            <person name="Hildebrand F."/>
            <person name="Pallen M.J."/>
        </authorList>
    </citation>
    <scope>NUCLEOTIDE SEQUENCE</scope>
    <source>
        <strain evidence="6">7293</strain>
    </source>
</reference>
<evidence type="ECO:0000256" key="4">
    <source>
        <dbReference type="HAMAP-Rule" id="MF_01363"/>
    </source>
</evidence>
<keyword evidence="2 4" id="KW-0689">Ribosomal protein</keyword>
<dbReference type="GO" id="GO:1990904">
    <property type="term" value="C:ribonucleoprotein complex"/>
    <property type="evidence" value="ECO:0007669"/>
    <property type="project" value="UniProtKB-KW"/>
</dbReference>
<accession>A0A9D9DZ06</accession>
<dbReference type="GO" id="GO:0005840">
    <property type="term" value="C:ribosome"/>
    <property type="evidence" value="ECO:0007669"/>
    <property type="project" value="UniProtKB-KW"/>
</dbReference>
<comment type="subunit">
    <text evidence="4">Part of the 50S ribosomal subunit. Contacts protein L20.</text>
</comment>
<dbReference type="HAMAP" id="MF_01363">
    <property type="entry name" value="Ribosomal_bL21"/>
    <property type="match status" value="1"/>
</dbReference>
<dbReference type="GO" id="GO:0003735">
    <property type="term" value="F:structural constituent of ribosome"/>
    <property type="evidence" value="ECO:0007669"/>
    <property type="project" value="InterPro"/>
</dbReference>
<dbReference type="EMBL" id="JADIMT010000027">
    <property type="protein sequence ID" value="MBO8435645.1"/>
    <property type="molecule type" value="Genomic_DNA"/>
</dbReference>
<protein>
    <recommendedName>
        <fullName evidence="4">Large ribosomal subunit protein bL21</fullName>
    </recommendedName>
</protein>
<keyword evidence="3 4" id="KW-0687">Ribonucleoprotein</keyword>
<dbReference type="Pfam" id="PF00829">
    <property type="entry name" value="Ribosomal_L21p"/>
    <property type="match status" value="1"/>
</dbReference>
<comment type="similarity">
    <text evidence="1 4 5">Belongs to the bacterial ribosomal protein bL21 family.</text>
</comment>
<dbReference type="InterPro" id="IPR001787">
    <property type="entry name" value="Ribosomal_bL21"/>
</dbReference>
<dbReference type="SUPFAM" id="SSF141091">
    <property type="entry name" value="L21p-like"/>
    <property type="match status" value="1"/>
</dbReference>
<comment type="function">
    <text evidence="4 5">This protein binds to 23S rRNA in the presence of protein L20.</text>
</comment>
<organism evidence="6 7">
    <name type="scientific">Candidatus Ornithospirochaeta stercoripullorum</name>
    <dbReference type="NCBI Taxonomy" id="2840899"/>
    <lineage>
        <taxon>Bacteria</taxon>
        <taxon>Pseudomonadati</taxon>
        <taxon>Spirochaetota</taxon>
        <taxon>Spirochaetia</taxon>
        <taxon>Spirochaetales</taxon>
        <taxon>Spirochaetaceae</taxon>
        <taxon>Spirochaetaceae incertae sedis</taxon>
        <taxon>Candidatus Ornithospirochaeta</taxon>
    </lineage>
</organism>
<evidence type="ECO:0000313" key="7">
    <source>
        <dbReference type="Proteomes" id="UP000823615"/>
    </source>
</evidence>
<dbReference type="GO" id="GO:0005737">
    <property type="term" value="C:cytoplasm"/>
    <property type="evidence" value="ECO:0007669"/>
    <property type="project" value="UniProtKB-ARBA"/>
</dbReference>
<evidence type="ECO:0000313" key="6">
    <source>
        <dbReference type="EMBL" id="MBO8435645.1"/>
    </source>
</evidence>
<dbReference type="NCBIfam" id="TIGR00061">
    <property type="entry name" value="L21"/>
    <property type="match status" value="1"/>
</dbReference>
<dbReference type="Proteomes" id="UP000823615">
    <property type="component" value="Unassembled WGS sequence"/>
</dbReference>
<dbReference type="InterPro" id="IPR036164">
    <property type="entry name" value="bL21-like_sf"/>
</dbReference>
<reference evidence="6" key="1">
    <citation type="submission" date="2020-10" db="EMBL/GenBank/DDBJ databases">
        <authorList>
            <person name="Gilroy R."/>
        </authorList>
    </citation>
    <scope>NUCLEOTIDE SEQUENCE</scope>
    <source>
        <strain evidence="6">7293</strain>
    </source>
</reference>
<name>A0A9D9DZ06_9SPIO</name>
<proteinExistence type="inferred from homology"/>